<dbReference type="RefSeq" id="WP_373971909.1">
    <property type="nucleotide sequence ID" value="NZ_JBHDLJ010000006.1"/>
</dbReference>
<comment type="caution">
    <text evidence="3">The sequence shown here is derived from an EMBL/GenBank/DDBJ whole genome shotgun (WGS) entry which is preliminary data.</text>
</comment>
<feature type="domain" description="HTH marR-type" evidence="2">
    <location>
        <begin position="51"/>
        <end position="178"/>
    </location>
</feature>
<accession>A0ABV4UM47</accession>
<feature type="region of interest" description="Disordered" evidence="1">
    <location>
        <begin position="1"/>
        <end position="51"/>
    </location>
</feature>
<dbReference type="InterPro" id="IPR036390">
    <property type="entry name" value="WH_DNA-bd_sf"/>
</dbReference>
<dbReference type="PANTHER" id="PTHR39515">
    <property type="entry name" value="CONSERVED PROTEIN"/>
    <property type="match status" value="1"/>
</dbReference>
<keyword evidence="4" id="KW-1185">Reference proteome</keyword>
<organism evidence="3 4">
    <name type="scientific">Arthrobacter halodurans</name>
    <dbReference type="NCBI Taxonomy" id="516699"/>
    <lineage>
        <taxon>Bacteria</taxon>
        <taxon>Bacillati</taxon>
        <taxon>Actinomycetota</taxon>
        <taxon>Actinomycetes</taxon>
        <taxon>Micrococcales</taxon>
        <taxon>Micrococcaceae</taxon>
        <taxon>Arthrobacter</taxon>
    </lineage>
</organism>
<dbReference type="Gene3D" id="1.10.10.10">
    <property type="entry name" value="Winged helix-like DNA-binding domain superfamily/Winged helix DNA-binding domain"/>
    <property type="match status" value="1"/>
</dbReference>
<feature type="compositionally biased region" description="Low complexity" evidence="1">
    <location>
        <begin position="40"/>
        <end position="49"/>
    </location>
</feature>
<reference evidence="3 4" key="1">
    <citation type="submission" date="2024-09" db="EMBL/GenBank/DDBJ databases">
        <authorList>
            <person name="Salinas-Garcia M.A."/>
            <person name="Prieme A."/>
        </authorList>
    </citation>
    <scope>NUCLEOTIDE SEQUENCE [LARGE SCALE GENOMIC DNA]</scope>
    <source>
        <strain evidence="3 4">DSM 21081</strain>
    </source>
</reference>
<dbReference type="EMBL" id="JBHDLJ010000006">
    <property type="protein sequence ID" value="MFB0834735.1"/>
    <property type="molecule type" value="Genomic_DNA"/>
</dbReference>
<gene>
    <name evidence="3" type="ORF">ACETWP_09055</name>
</gene>
<dbReference type="PANTHER" id="PTHR39515:SF2">
    <property type="entry name" value="HTH-TYPE TRANSCRIPTIONAL REGULATOR RV0880"/>
    <property type="match status" value="1"/>
</dbReference>
<dbReference type="Proteomes" id="UP001575652">
    <property type="component" value="Unassembled WGS sequence"/>
</dbReference>
<protein>
    <submittedName>
        <fullName evidence="3">MarR family winged helix-turn-helix transcriptional regulator</fullName>
    </submittedName>
</protein>
<evidence type="ECO:0000256" key="1">
    <source>
        <dbReference type="SAM" id="MobiDB-lite"/>
    </source>
</evidence>
<evidence type="ECO:0000313" key="4">
    <source>
        <dbReference type="Proteomes" id="UP001575652"/>
    </source>
</evidence>
<evidence type="ECO:0000259" key="2">
    <source>
        <dbReference type="PROSITE" id="PS50995"/>
    </source>
</evidence>
<dbReference type="PROSITE" id="PS50995">
    <property type="entry name" value="HTH_MARR_2"/>
    <property type="match status" value="1"/>
</dbReference>
<evidence type="ECO:0000313" key="3">
    <source>
        <dbReference type="EMBL" id="MFB0834735.1"/>
    </source>
</evidence>
<dbReference type="SMART" id="SM00347">
    <property type="entry name" value="HTH_MARR"/>
    <property type="match status" value="1"/>
</dbReference>
<proteinExistence type="predicted"/>
<dbReference type="Pfam" id="PF01047">
    <property type="entry name" value="MarR"/>
    <property type="match status" value="1"/>
</dbReference>
<dbReference type="InterPro" id="IPR052526">
    <property type="entry name" value="HTH-type_Bedaq_tolerance"/>
</dbReference>
<dbReference type="InterPro" id="IPR000835">
    <property type="entry name" value="HTH_MarR-typ"/>
</dbReference>
<dbReference type="InterPro" id="IPR036388">
    <property type="entry name" value="WH-like_DNA-bd_sf"/>
</dbReference>
<dbReference type="SUPFAM" id="SSF46785">
    <property type="entry name" value="Winged helix' DNA-binding domain"/>
    <property type="match status" value="1"/>
</dbReference>
<sequence>MVEPDPEQPTDTRPDGETGHGATPRPDVETGDGAAPPPGSGADSSPPGDLASELRIAIMRTSRRLRIEASGDILSPGQYSVLVGLSSGPRTLGQLAAREGVQAPSMTRIVKALEDKGLATRAGHPDDARLVLLSISDAGAATLDRARRERTAWLSRRVDELPAADRAVLERAAELLQGMSAR</sequence>
<name>A0ABV4UM47_9MICC</name>